<dbReference type="InterPro" id="IPR007138">
    <property type="entry name" value="ABM_dom"/>
</dbReference>
<keyword evidence="3" id="KW-1185">Reference proteome</keyword>
<dbReference type="RefSeq" id="WP_163900502.1">
    <property type="nucleotide sequence ID" value="NZ_AP022599.1"/>
</dbReference>
<dbReference type="AlphaFoldDB" id="A0A7I7UKS7"/>
<protein>
    <recommendedName>
        <fullName evidence="1">ABM domain-containing protein</fullName>
    </recommendedName>
</protein>
<evidence type="ECO:0000259" key="1">
    <source>
        <dbReference type="Pfam" id="PF03992"/>
    </source>
</evidence>
<dbReference type="InterPro" id="IPR011008">
    <property type="entry name" value="Dimeric_a/b-barrel"/>
</dbReference>
<organism evidence="2 3">
    <name type="scientific">Mycolicibacterium pulveris</name>
    <name type="common">Mycobacterium pulveris</name>
    <dbReference type="NCBI Taxonomy" id="36813"/>
    <lineage>
        <taxon>Bacteria</taxon>
        <taxon>Bacillati</taxon>
        <taxon>Actinomycetota</taxon>
        <taxon>Actinomycetes</taxon>
        <taxon>Mycobacteriales</taxon>
        <taxon>Mycobacteriaceae</taxon>
        <taxon>Mycolicibacterium</taxon>
    </lineage>
</organism>
<accession>A0A7I7UKS7</accession>
<gene>
    <name evidence="2" type="ORF">MPUL_23970</name>
</gene>
<dbReference type="EMBL" id="AP022599">
    <property type="protein sequence ID" value="BBY81239.1"/>
    <property type="molecule type" value="Genomic_DNA"/>
</dbReference>
<evidence type="ECO:0000313" key="3">
    <source>
        <dbReference type="Proteomes" id="UP000467252"/>
    </source>
</evidence>
<feature type="domain" description="ABM" evidence="1">
    <location>
        <begin position="9"/>
        <end position="61"/>
    </location>
</feature>
<name>A0A7I7UKS7_MYCPV</name>
<reference evidence="2 3" key="1">
    <citation type="journal article" date="2019" name="Emerg. Microbes Infect.">
        <title>Comprehensive subspecies identification of 175 nontuberculous mycobacteria species based on 7547 genomic profiles.</title>
        <authorList>
            <person name="Matsumoto Y."/>
            <person name="Kinjo T."/>
            <person name="Motooka D."/>
            <person name="Nabeya D."/>
            <person name="Jung N."/>
            <person name="Uechi K."/>
            <person name="Horii T."/>
            <person name="Iida T."/>
            <person name="Fujita J."/>
            <person name="Nakamura S."/>
        </authorList>
    </citation>
    <scope>NUCLEOTIDE SEQUENCE [LARGE SCALE GENOMIC DNA]</scope>
    <source>
        <strain evidence="2 3">JCM 6370</strain>
    </source>
</reference>
<dbReference type="SUPFAM" id="SSF54909">
    <property type="entry name" value="Dimeric alpha+beta barrel"/>
    <property type="match status" value="1"/>
</dbReference>
<dbReference type="Pfam" id="PF03992">
    <property type="entry name" value="ABM"/>
    <property type="match status" value="1"/>
</dbReference>
<evidence type="ECO:0000313" key="2">
    <source>
        <dbReference type="EMBL" id="BBY81239.1"/>
    </source>
</evidence>
<dbReference type="Gene3D" id="3.30.70.100">
    <property type="match status" value="1"/>
</dbReference>
<sequence>MIVTVAKVEDFDQFLKTFATAGVEKRREHGCRGSRVFRDPDDPDKVWVVFDWDIEDYEGFLADPDIPAIARQLALKEPPVEAKPVAQYDA</sequence>
<proteinExistence type="predicted"/>
<dbReference type="Proteomes" id="UP000467252">
    <property type="component" value="Chromosome"/>
</dbReference>